<dbReference type="Pfam" id="PF00805">
    <property type="entry name" value="Pentapeptide"/>
    <property type="match status" value="3"/>
</dbReference>
<proteinExistence type="predicted"/>
<accession>A0A6J6N4V7</accession>
<dbReference type="Gene3D" id="2.160.20.80">
    <property type="entry name" value="E3 ubiquitin-protein ligase SopA"/>
    <property type="match status" value="1"/>
</dbReference>
<organism evidence="2">
    <name type="scientific">freshwater metagenome</name>
    <dbReference type="NCBI Taxonomy" id="449393"/>
    <lineage>
        <taxon>unclassified sequences</taxon>
        <taxon>metagenomes</taxon>
        <taxon>ecological metagenomes</taxon>
    </lineage>
</organism>
<reference evidence="2" key="1">
    <citation type="submission" date="2020-05" db="EMBL/GenBank/DDBJ databases">
        <authorList>
            <person name="Chiriac C."/>
            <person name="Salcher M."/>
            <person name="Ghai R."/>
            <person name="Kavagutti S V."/>
        </authorList>
    </citation>
    <scope>NUCLEOTIDE SEQUENCE</scope>
</reference>
<dbReference type="PANTHER" id="PTHR47485:SF1">
    <property type="entry name" value="THYLAKOID LUMENAL 17.4 KDA PROTEIN, CHLOROPLASTIC"/>
    <property type="match status" value="1"/>
</dbReference>
<dbReference type="EMBL" id="CAEZWV010000038">
    <property type="protein sequence ID" value="CAB4681660.1"/>
    <property type="molecule type" value="Genomic_DNA"/>
</dbReference>
<dbReference type="PANTHER" id="PTHR47485">
    <property type="entry name" value="THYLAKOID LUMENAL 17.4 KDA PROTEIN, CHLOROPLASTIC"/>
    <property type="match status" value="1"/>
</dbReference>
<sequence length="406" mass="42443">MAKNQSKLLTTVISVGFTFFLASCAGSSTQVPVEQSYQTVMTSAPEEPSDCVQPETIDDSVNLEDKFWAKWCESSISQRLGELGVVISSGKTWKSFAVSVGVNMCNDIGALIAGGTSKDDAQIEIENKFSGALLGEDPDVDRIMLAKGVALSAAMSAVEILCPENAEVVEELKEGAGGGCSAEAISSYSDCSGVDLAGADLSGRNLNSVNLSGANLEGTNFTGSDLTYANLSGANAQGAIFDKVDWWRGNAMDANFVGSNFDGAYLDETSFVRSDFSKANLVGASFGSSDLRGSNLREVIGFSRASGKIRKVSFLDTHLGLADLTGAFLPGVNFRGAVLTGAILNSADLREAFFECTDLTQVAAVGANTTGATYNASTSGQLLAGMTRAINSERCDPKPTFPTISE</sequence>
<evidence type="ECO:0000256" key="1">
    <source>
        <dbReference type="ARBA" id="ARBA00022737"/>
    </source>
</evidence>
<dbReference type="PROSITE" id="PS51257">
    <property type="entry name" value="PROKAR_LIPOPROTEIN"/>
    <property type="match status" value="1"/>
</dbReference>
<gene>
    <name evidence="2" type="ORF">UFOPK2295_01454</name>
</gene>
<keyword evidence="1" id="KW-0677">Repeat</keyword>
<name>A0A6J6N4V7_9ZZZZ</name>
<dbReference type="AlphaFoldDB" id="A0A6J6N4V7"/>
<evidence type="ECO:0000313" key="2">
    <source>
        <dbReference type="EMBL" id="CAB4681660.1"/>
    </source>
</evidence>
<dbReference type="SUPFAM" id="SSF141571">
    <property type="entry name" value="Pentapeptide repeat-like"/>
    <property type="match status" value="2"/>
</dbReference>
<dbReference type="InterPro" id="IPR001646">
    <property type="entry name" value="5peptide_repeat"/>
</dbReference>
<protein>
    <submittedName>
        <fullName evidence="2">Unannotated protein</fullName>
    </submittedName>
</protein>